<evidence type="ECO:0000259" key="1">
    <source>
        <dbReference type="Pfam" id="PF14529"/>
    </source>
</evidence>
<dbReference type="GO" id="GO:0003824">
    <property type="term" value="F:catalytic activity"/>
    <property type="evidence" value="ECO:0007669"/>
    <property type="project" value="InterPro"/>
</dbReference>
<dbReference type="AlphaFoldDB" id="A0A9J6FQB2"/>
<dbReference type="InterPro" id="IPR005135">
    <property type="entry name" value="Endo/exonuclease/phosphatase"/>
</dbReference>
<reference evidence="2 3" key="1">
    <citation type="journal article" date="2020" name="Cell">
        <title>Large-Scale Comparative Analyses of Tick Genomes Elucidate Their Genetic Diversity and Vector Capacities.</title>
        <authorList>
            <consortium name="Tick Genome and Microbiome Consortium (TIGMIC)"/>
            <person name="Jia N."/>
            <person name="Wang J."/>
            <person name="Shi W."/>
            <person name="Du L."/>
            <person name="Sun Y."/>
            <person name="Zhan W."/>
            <person name="Jiang J.F."/>
            <person name="Wang Q."/>
            <person name="Zhang B."/>
            <person name="Ji P."/>
            <person name="Bell-Sakyi L."/>
            <person name="Cui X.M."/>
            <person name="Yuan T.T."/>
            <person name="Jiang B.G."/>
            <person name="Yang W.F."/>
            <person name="Lam T.T."/>
            <person name="Chang Q.C."/>
            <person name="Ding S.J."/>
            <person name="Wang X.J."/>
            <person name="Zhu J.G."/>
            <person name="Ruan X.D."/>
            <person name="Zhao L."/>
            <person name="Wei J.T."/>
            <person name="Ye R.Z."/>
            <person name="Que T.C."/>
            <person name="Du C.H."/>
            <person name="Zhou Y.H."/>
            <person name="Cheng J.X."/>
            <person name="Dai P.F."/>
            <person name="Guo W.B."/>
            <person name="Han X.H."/>
            <person name="Huang E.J."/>
            <person name="Li L.F."/>
            <person name="Wei W."/>
            <person name="Gao Y.C."/>
            <person name="Liu J.Z."/>
            <person name="Shao H.Z."/>
            <person name="Wang X."/>
            <person name="Wang C.C."/>
            <person name="Yang T.C."/>
            <person name="Huo Q.B."/>
            <person name="Li W."/>
            <person name="Chen H.Y."/>
            <person name="Chen S.E."/>
            <person name="Zhou L.G."/>
            <person name="Ni X.B."/>
            <person name="Tian J.H."/>
            <person name="Sheng Y."/>
            <person name="Liu T."/>
            <person name="Pan Y.S."/>
            <person name="Xia L.Y."/>
            <person name="Li J."/>
            <person name="Zhao F."/>
            <person name="Cao W.C."/>
        </authorList>
    </citation>
    <scope>NUCLEOTIDE SEQUENCE [LARGE SCALE GENOMIC DNA]</scope>
    <source>
        <strain evidence="2">HaeL-2018</strain>
    </source>
</reference>
<dbReference type="SUPFAM" id="SSF56219">
    <property type="entry name" value="DNase I-like"/>
    <property type="match status" value="1"/>
</dbReference>
<dbReference type="Pfam" id="PF14529">
    <property type="entry name" value="Exo_endo_phos_2"/>
    <property type="match status" value="1"/>
</dbReference>
<keyword evidence="3" id="KW-1185">Reference proteome</keyword>
<gene>
    <name evidence="2" type="ORF">HPB48_016276</name>
</gene>
<evidence type="ECO:0000313" key="3">
    <source>
        <dbReference type="Proteomes" id="UP000821853"/>
    </source>
</evidence>
<dbReference type="OrthoDB" id="6513770at2759"/>
<organism evidence="2 3">
    <name type="scientific">Haemaphysalis longicornis</name>
    <name type="common">Bush tick</name>
    <dbReference type="NCBI Taxonomy" id="44386"/>
    <lineage>
        <taxon>Eukaryota</taxon>
        <taxon>Metazoa</taxon>
        <taxon>Ecdysozoa</taxon>
        <taxon>Arthropoda</taxon>
        <taxon>Chelicerata</taxon>
        <taxon>Arachnida</taxon>
        <taxon>Acari</taxon>
        <taxon>Parasitiformes</taxon>
        <taxon>Ixodida</taxon>
        <taxon>Ixodoidea</taxon>
        <taxon>Ixodidae</taxon>
        <taxon>Haemaphysalinae</taxon>
        <taxon>Haemaphysalis</taxon>
    </lineage>
</organism>
<sequence length="94" mass="10590">MDLSFVQHLQKLYPKDISVMCGDFNAQHVARGYEKTSARGKRLIANATAYKLELLNAPKTYTRLGQTQKQADTSPDLSWCRIGSWPGGKCTRTR</sequence>
<protein>
    <recommendedName>
        <fullName evidence="1">Endonuclease/exonuclease/phosphatase domain-containing protein</fullName>
    </recommendedName>
</protein>
<comment type="caution">
    <text evidence="2">The sequence shown here is derived from an EMBL/GenBank/DDBJ whole genome shotgun (WGS) entry which is preliminary data.</text>
</comment>
<dbReference type="InterPro" id="IPR036691">
    <property type="entry name" value="Endo/exonu/phosph_ase_sf"/>
</dbReference>
<evidence type="ECO:0000313" key="2">
    <source>
        <dbReference type="EMBL" id="KAH9365498.1"/>
    </source>
</evidence>
<accession>A0A9J6FQB2</accession>
<dbReference type="VEuPathDB" id="VectorBase:HLOH_060759"/>
<dbReference type="Gene3D" id="3.60.10.10">
    <property type="entry name" value="Endonuclease/exonuclease/phosphatase"/>
    <property type="match status" value="1"/>
</dbReference>
<dbReference type="EMBL" id="JABSTR010000003">
    <property type="protein sequence ID" value="KAH9365498.1"/>
    <property type="molecule type" value="Genomic_DNA"/>
</dbReference>
<name>A0A9J6FQB2_HAELO</name>
<dbReference type="Proteomes" id="UP000821853">
    <property type="component" value="Unassembled WGS sequence"/>
</dbReference>
<feature type="domain" description="Endonuclease/exonuclease/phosphatase" evidence="1">
    <location>
        <begin position="17"/>
        <end position="79"/>
    </location>
</feature>
<proteinExistence type="predicted"/>